<protein>
    <submittedName>
        <fullName evidence="10">Uncharacterized protein</fullName>
    </submittedName>
</protein>
<dbReference type="InterPro" id="IPR050906">
    <property type="entry name" value="Notch_signaling"/>
</dbReference>
<dbReference type="EMBL" id="CAJNON010000178">
    <property type="protein sequence ID" value="CAF1072057.1"/>
    <property type="molecule type" value="Genomic_DNA"/>
</dbReference>
<dbReference type="PANTHER" id="PTHR24044:SF417">
    <property type="entry name" value="WEARY, ISOFORM B"/>
    <property type="match status" value="1"/>
</dbReference>
<dbReference type="Gene3D" id="2.170.140.10">
    <property type="entry name" value="Chitin binding domain"/>
    <property type="match status" value="1"/>
</dbReference>
<dbReference type="InterPro" id="IPR002557">
    <property type="entry name" value="Chitin-bd_dom"/>
</dbReference>
<dbReference type="SMART" id="SM00181">
    <property type="entry name" value="EGF"/>
    <property type="match status" value="1"/>
</dbReference>
<dbReference type="SUPFAM" id="SSF57625">
    <property type="entry name" value="Invertebrate chitin-binding proteins"/>
    <property type="match status" value="2"/>
</dbReference>
<dbReference type="GO" id="GO:0005509">
    <property type="term" value="F:calcium ion binding"/>
    <property type="evidence" value="ECO:0007669"/>
    <property type="project" value="InterPro"/>
</dbReference>
<evidence type="ECO:0000256" key="6">
    <source>
        <dbReference type="PROSITE-ProRule" id="PRU00076"/>
    </source>
</evidence>
<feature type="domain" description="Chitin-binding type-2" evidence="9">
    <location>
        <begin position="137"/>
        <end position="197"/>
    </location>
</feature>
<evidence type="ECO:0000259" key="8">
    <source>
        <dbReference type="PROSITE" id="PS50026"/>
    </source>
</evidence>
<sequence>MTWISVVCLLALSSSAFAGPAYGGYGGSFTRSILPTPMMHREAPQAYGGYSAPSVPRTLPVHSYGQSYESAPRFIKAELPAPVQSYGQSYDSAPRLLKVELPAPVQSYGQSYDSAPRLLKADLPEPTQQVQIMTPADLLCRGQVAETVIPLDGGRKFVVCLDDSKGTEQFCPKGLFYHTTSRRCERQLGAFEDLCISQPCLNGGQCIPTDSHYQCQCDAGFEGKNCELDARICQTQQPCGQAPGSRCQSFRVGAALPYICILDDGSSYGLTYTQPIGSPCRGIDGPFALTVTNKGFAMCDGERMHIDSCPGGTEWDDSIKACTWPDQTTEVEEKTLVAPTYGGSSYTESRRFVAPSVKTLSYGSSFEPKVFHGYGSSMEPRAFHGYASVMQPKVFHGYGSSMQPKALHGYGSSFEQKAFHGYGSSMEPKAFHGYGAQEKTIVEPKLITAPVAEYGAQEKTIVEPKLITAPVSEYGSSISMEPTEEKLIMEQPKFIQSYGSSLPKLIETPKTLPTSGY</sequence>
<dbReference type="Pfam" id="PF01607">
    <property type="entry name" value="CBM_14"/>
    <property type="match status" value="2"/>
</dbReference>
<keyword evidence="2 7" id="KW-0732">Signal</keyword>
<comment type="caution">
    <text evidence="10">The sequence shown here is derived from an EMBL/GenBank/DDBJ whole genome shotgun (WGS) entry which is preliminary data.</text>
</comment>
<dbReference type="PROSITE" id="PS50026">
    <property type="entry name" value="EGF_3"/>
    <property type="match status" value="1"/>
</dbReference>
<dbReference type="PROSITE" id="PS01186">
    <property type="entry name" value="EGF_2"/>
    <property type="match status" value="1"/>
</dbReference>
<dbReference type="PROSITE" id="PS50940">
    <property type="entry name" value="CHIT_BIND_II"/>
    <property type="match status" value="1"/>
</dbReference>
<organism evidence="10 12">
    <name type="scientific">Adineta steineri</name>
    <dbReference type="NCBI Taxonomy" id="433720"/>
    <lineage>
        <taxon>Eukaryota</taxon>
        <taxon>Metazoa</taxon>
        <taxon>Spiralia</taxon>
        <taxon>Gnathifera</taxon>
        <taxon>Rotifera</taxon>
        <taxon>Eurotatoria</taxon>
        <taxon>Bdelloidea</taxon>
        <taxon>Adinetida</taxon>
        <taxon>Adinetidae</taxon>
        <taxon>Adineta</taxon>
    </lineage>
</organism>
<dbReference type="Pfam" id="PF00008">
    <property type="entry name" value="EGF"/>
    <property type="match status" value="1"/>
</dbReference>
<proteinExistence type="predicted"/>
<accession>A0A814M251</accession>
<dbReference type="GO" id="GO:0005112">
    <property type="term" value="F:Notch binding"/>
    <property type="evidence" value="ECO:0007669"/>
    <property type="project" value="TreeGrafter"/>
</dbReference>
<dbReference type="Proteomes" id="UP000663891">
    <property type="component" value="Unassembled WGS sequence"/>
</dbReference>
<evidence type="ECO:0000313" key="11">
    <source>
        <dbReference type="EMBL" id="CAF3782148.1"/>
    </source>
</evidence>
<evidence type="ECO:0000256" key="1">
    <source>
        <dbReference type="ARBA" id="ARBA00022536"/>
    </source>
</evidence>
<dbReference type="SUPFAM" id="SSF57196">
    <property type="entry name" value="EGF/Laminin"/>
    <property type="match status" value="1"/>
</dbReference>
<keyword evidence="4 6" id="KW-1015">Disulfide bond</keyword>
<dbReference type="AlphaFoldDB" id="A0A814M251"/>
<dbReference type="PANTHER" id="PTHR24044">
    <property type="entry name" value="NOTCH LIGAND FAMILY MEMBER"/>
    <property type="match status" value="1"/>
</dbReference>
<evidence type="ECO:0000313" key="10">
    <source>
        <dbReference type="EMBL" id="CAF1072057.1"/>
    </source>
</evidence>
<dbReference type="GO" id="GO:0005576">
    <property type="term" value="C:extracellular region"/>
    <property type="evidence" value="ECO:0007669"/>
    <property type="project" value="InterPro"/>
</dbReference>
<evidence type="ECO:0000313" key="12">
    <source>
        <dbReference type="Proteomes" id="UP000663891"/>
    </source>
</evidence>
<evidence type="ECO:0000259" key="9">
    <source>
        <dbReference type="PROSITE" id="PS50940"/>
    </source>
</evidence>
<name>A0A814M251_9BILA</name>
<evidence type="ECO:0000256" key="7">
    <source>
        <dbReference type="SAM" id="SignalP"/>
    </source>
</evidence>
<gene>
    <name evidence="11" type="ORF">OKA104_LOCUS17429</name>
    <name evidence="10" type="ORF">VCS650_LOCUS18534</name>
</gene>
<evidence type="ECO:0000256" key="5">
    <source>
        <dbReference type="ARBA" id="ARBA00023180"/>
    </source>
</evidence>
<feature type="disulfide bond" evidence="6">
    <location>
        <begin position="217"/>
        <end position="226"/>
    </location>
</feature>
<dbReference type="OrthoDB" id="9991768at2759"/>
<evidence type="ECO:0000256" key="4">
    <source>
        <dbReference type="ARBA" id="ARBA00023157"/>
    </source>
</evidence>
<comment type="caution">
    <text evidence="6">Lacks conserved residue(s) required for the propagation of feature annotation.</text>
</comment>
<keyword evidence="1 6" id="KW-0245">EGF-like domain</keyword>
<evidence type="ECO:0000256" key="2">
    <source>
        <dbReference type="ARBA" id="ARBA00022729"/>
    </source>
</evidence>
<dbReference type="Gene3D" id="2.10.25.10">
    <property type="entry name" value="Laminin"/>
    <property type="match status" value="1"/>
</dbReference>
<keyword evidence="5" id="KW-0325">Glycoprotein</keyword>
<evidence type="ECO:0000256" key="3">
    <source>
        <dbReference type="ARBA" id="ARBA00022737"/>
    </source>
</evidence>
<dbReference type="InterPro" id="IPR001881">
    <property type="entry name" value="EGF-like_Ca-bd_dom"/>
</dbReference>
<dbReference type="CDD" id="cd00054">
    <property type="entry name" value="EGF_CA"/>
    <property type="match status" value="1"/>
</dbReference>
<dbReference type="Proteomes" id="UP000663881">
    <property type="component" value="Unassembled WGS sequence"/>
</dbReference>
<dbReference type="SMART" id="SM00179">
    <property type="entry name" value="EGF_CA"/>
    <property type="match status" value="1"/>
</dbReference>
<dbReference type="FunFam" id="2.10.25.10:FF:000255">
    <property type="entry name" value="Sushi, nidogen and EGF-like domains 1"/>
    <property type="match status" value="1"/>
</dbReference>
<feature type="signal peptide" evidence="7">
    <location>
        <begin position="1"/>
        <end position="18"/>
    </location>
</feature>
<reference evidence="10" key="1">
    <citation type="submission" date="2021-02" db="EMBL/GenBank/DDBJ databases">
        <authorList>
            <person name="Nowell W R."/>
        </authorList>
    </citation>
    <scope>NUCLEOTIDE SEQUENCE</scope>
</reference>
<keyword evidence="3" id="KW-0677">Repeat</keyword>
<dbReference type="GO" id="GO:0008061">
    <property type="term" value="F:chitin binding"/>
    <property type="evidence" value="ECO:0007669"/>
    <property type="project" value="InterPro"/>
</dbReference>
<dbReference type="InterPro" id="IPR000742">
    <property type="entry name" value="EGF"/>
</dbReference>
<dbReference type="InterPro" id="IPR036508">
    <property type="entry name" value="Chitin-bd_dom_sf"/>
</dbReference>
<dbReference type="EMBL" id="CAJOAY010001039">
    <property type="protein sequence ID" value="CAF3782148.1"/>
    <property type="molecule type" value="Genomic_DNA"/>
</dbReference>
<dbReference type="PROSITE" id="PS00022">
    <property type="entry name" value="EGF_1"/>
    <property type="match status" value="1"/>
</dbReference>
<feature type="chain" id="PRO_5036225196" evidence="7">
    <location>
        <begin position="19"/>
        <end position="517"/>
    </location>
</feature>
<feature type="domain" description="EGF-like" evidence="8">
    <location>
        <begin position="191"/>
        <end position="227"/>
    </location>
</feature>